<dbReference type="RefSeq" id="WP_224530253.1">
    <property type="nucleotide sequence ID" value="NZ_JAIUJR010000008.1"/>
</dbReference>
<name>A0ABS7XTP4_9FLAO</name>
<keyword evidence="1" id="KW-0472">Membrane</keyword>
<protein>
    <submittedName>
        <fullName evidence="2">Uncharacterized protein</fullName>
    </submittedName>
</protein>
<evidence type="ECO:0000313" key="3">
    <source>
        <dbReference type="Proteomes" id="UP001198901"/>
    </source>
</evidence>
<feature type="transmembrane region" description="Helical" evidence="1">
    <location>
        <begin position="7"/>
        <end position="28"/>
    </location>
</feature>
<dbReference type="Proteomes" id="UP001198901">
    <property type="component" value="Unassembled WGS sequence"/>
</dbReference>
<feature type="transmembrane region" description="Helical" evidence="1">
    <location>
        <begin position="116"/>
        <end position="138"/>
    </location>
</feature>
<proteinExistence type="predicted"/>
<keyword evidence="1" id="KW-0812">Transmembrane</keyword>
<reference evidence="3" key="1">
    <citation type="submission" date="2023-07" db="EMBL/GenBank/DDBJ databases">
        <authorList>
            <person name="Yue Y."/>
        </authorList>
    </citation>
    <scope>NUCLEOTIDE SEQUENCE [LARGE SCALE GENOMIC DNA]</scope>
    <source>
        <strain evidence="3">D23</strain>
    </source>
</reference>
<organism evidence="2 3">
    <name type="scientific">Winogradskyella alexanderae</name>
    <dbReference type="NCBI Taxonomy" id="2877123"/>
    <lineage>
        <taxon>Bacteria</taxon>
        <taxon>Pseudomonadati</taxon>
        <taxon>Bacteroidota</taxon>
        <taxon>Flavobacteriia</taxon>
        <taxon>Flavobacteriales</taxon>
        <taxon>Flavobacteriaceae</taxon>
        <taxon>Winogradskyella</taxon>
    </lineage>
</organism>
<evidence type="ECO:0000256" key="1">
    <source>
        <dbReference type="SAM" id="Phobius"/>
    </source>
</evidence>
<keyword evidence="3" id="KW-1185">Reference proteome</keyword>
<accession>A0ABS7XTP4</accession>
<feature type="transmembrane region" description="Helical" evidence="1">
    <location>
        <begin position="40"/>
        <end position="56"/>
    </location>
</feature>
<keyword evidence="1" id="KW-1133">Transmembrane helix</keyword>
<dbReference type="EMBL" id="JAIUJR010000008">
    <property type="protein sequence ID" value="MCA0133400.1"/>
    <property type="molecule type" value="Genomic_DNA"/>
</dbReference>
<sequence>MTNKKIFPISLAVIGIVVILFSTGSSILTYDLFGIPAGNLIIWFGFISLQLAVYSFQKGFKASNSILGKLIRNLMRLLIGISILWFGIAYLLSGNLNFDFSSSATGYLGSPEASILYWNIIYALIVAPIVLMIAYSLLRYFERLKETK</sequence>
<gene>
    <name evidence="2" type="ORF">LBU54_12460</name>
</gene>
<comment type="caution">
    <text evidence="2">The sequence shown here is derived from an EMBL/GenBank/DDBJ whole genome shotgun (WGS) entry which is preliminary data.</text>
</comment>
<feature type="transmembrane region" description="Helical" evidence="1">
    <location>
        <begin position="77"/>
        <end position="96"/>
    </location>
</feature>
<evidence type="ECO:0000313" key="2">
    <source>
        <dbReference type="EMBL" id="MCA0133400.1"/>
    </source>
</evidence>